<reference evidence="1" key="1">
    <citation type="submission" date="2014-05" db="EMBL/GenBank/DDBJ databases">
        <authorList>
            <person name="Chronopoulou M."/>
        </authorList>
    </citation>
    <scope>NUCLEOTIDE SEQUENCE</scope>
    <source>
        <tissue evidence="1">Whole organism</tissue>
    </source>
</reference>
<organism evidence="1">
    <name type="scientific">Lepeophtheirus salmonis</name>
    <name type="common">Salmon louse</name>
    <name type="synonym">Caligus salmonis</name>
    <dbReference type="NCBI Taxonomy" id="72036"/>
    <lineage>
        <taxon>Eukaryota</taxon>
        <taxon>Metazoa</taxon>
        <taxon>Ecdysozoa</taxon>
        <taxon>Arthropoda</taxon>
        <taxon>Crustacea</taxon>
        <taxon>Multicrustacea</taxon>
        <taxon>Hexanauplia</taxon>
        <taxon>Copepoda</taxon>
        <taxon>Siphonostomatoida</taxon>
        <taxon>Caligidae</taxon>
        <taxon>Lepeophtheirus</taxon>
    </lineage>
</organism>
<proteinExistence type="predicted"/>
<dbReference type="AlphaFoldDB" id="A0A0K2UWG0"/>
<name>A0A0K2UWG0_LEPSM</name>
<dbReference type="EMBL" id="HACA01025237">
    <property type="protein sequence ID" value="CDW42598.1"/>
    <property type="molecule type" value="Transcribed_RNA"/>
</dbReference>
<sequence length="45" mass="4955">MKKLSRATCYDESLNSTSFIKCSKRIVSVSAMKSSSLFSNENTAC</sequence>
<accession>A0A0K2UWG0</accession>
<protein>
    <submittedName>
        <fullName evidence="1">Uncharacterized protein</fullName>
    </submittedName>
</protein>
<evidence type="ECO:0000313" key="1">
    <source>
        <dbReference type="EMBL" id="CDW42598.1"/>
    </source>
</evidence>